<dbReference type="EMBL" id="JANSHE010003872">
    <property type="protein sequence ID" value="KAJ2983685.1"/>
    <property type="molecule type" value="Genomic_DNA"/>
</dbReference>
<evidence type="ECO:0000313" key="1">
    <source>
        <dbReference type="EMBL" id="KAJ2983685.1"/>
    </source>
</evidence>
<name>A0ACC1NWI2_9APHY</name>
<protein>
    <submittedName>
        <fullName evidence="1">Uncharacterized protein</fullName>
    </submittedName>
</protein>
<proteinExistence type="predicted"/>
<dbReference type="Proteomes" id="UP001144978">
    <property type="component" value="Unassembled WGS sequence"/>
</dbReference>
<evidence type="ECO:0000313" key="2">
    <source>
        <dbReference type="Proteomes" id="UP001144978"/>
    </source>
</evidence>
<gene>
    <name evidence="1" type="ORF">NUW54_g10607</name>
</gene>
<accession>A0ACC1NWI2</accession>
<sequence length="93" mass="10080">MPSQSLEPEDNKNQEAAHIAKQADWLGLRTVGVLTVPAESATVAFSDLLSSQVESKFKDKDKGLVVVNEHAIFTEIQRIGSALAVRVVPRPAQ</sequence>
<reference evidence="1" key="1">
    <citation type="submission" date="2022-08" db="EMBL/GenBank/DDBJ databases">
        <title>Genome Sequence of Pycnoporus sanguineus.</title>
        <authorList>
            <person name="Buettner E."/>
        </authorList>
    </citation>
    <scope>NUCLEOTIDE SEQUENCE</scope>
    <source>
        <strain evidence="1">CG-C14</strain>
    </source>
</reference>
<comment type="caution">
    <text evidence="1">The sequence shown here is derived from an EMBL/GenBank/DDBJ whole genome shotgun (WGS) entry which is preliminary data.</text>
</comment>
<keyword evidence="2" id="KW-1185">Reference proteome</keyword>
<organism evidence="1 2">
    <name type="scientific">Trametes sanguinea</name>
    <dbReference type="NCBI Taxonomy" id="158606"/>
    <lineage>
        <taxon>Eukaryota</taxon>
        <taxon>Fungi</taxon>
        <taxon>Dikarya</taxon>
        <taxon>Basidiomycota</taxon>
        <taxon>Agaricomycotina</taxon>
        <taxon>Agaricomycetes</taxon>
        <taxon>Polyporales</taxon>
        <taxon>Polyporaceae</taxon>
        <taxon>Trametes</taxon>
    </lineage>
</organism>